<dbReference type="AlphaFoldDB" id="A0A0K0XV40"/>
<dbReference type="InterPro" id="IPR007419">
    <property type="entry name" value="BFD-like_2Fe2S-bd_dom"/>
</dbReference>
<reference evidence="1 2" key="1">
    <citation type="submission" date="2015-07" db="EMBL/GenBank/DDBJ databases">
        <authorList>
            <person name="Noorani M."/>
        </authorList>
    </citation>
    <scope>NUCLEOTIDE SEQUENCE [LARGE SCALE GENOMIC DNA]</scope>
    <source>
        <strain evidence="1 2">KCTC 42284</strain>
    </source>
</reference>
<evidence type="ECO:0000313" key="2">
    <source>
        <dbReference type="Proteomes" id="UP000066624"/>
    </source>
</evidence>
<organism evidence="1 2">
    <name type="scientific">Wenzhouxiangella marina</name>
    <dbReference type="NCBI Taxonomy" id="1579979"/>
    <lineage>
        <taxon>Bacteria</taxon>
        <taxon>Pseudomonadati</taxon>
        <taxon>Pseudomonadota</taxon>
        <taxon>Gammaproteobacteria</taxon>
        <taxon>Chromatiales</taxon>
        <taxon>Wenzhouxiangellaceae</taxon>
        <taxon>Wenzhouxiangella</taxon>
    </lineage>
</organism>
<dbReference type="InterPro" id="IPR041854">
    <property type="entry name" value="BFD-like_2Fe2S-bd_dom_sf"/>
</dbReference>
<gene>
    <name evidence="1" type="ORF">WM2015_1112</name>
</gene>
<dbReference type="EMBL" id="CP012154">
    <property type="protein sequence ID" value="AKS41486.1"/>
    <property type="molecule type" value="Genomic_DNA"/>
</dbReference>
<dbReference type="Gene3D" id="1.10.10.1100">
    <property type="entry name" value="BFD-like [2Fe-2S]-binding domain"/>
    <property type="match status" value="1"/>
</dbReference>
<dbReference type="KEGG" id="wma:WM2015_1112"/>
<name>A0A0K0XV40_9GAMM</name>
<keyword evidence="2" id="KW-1185">Reference proteome</keyword>
<sequence>MYVCVCNAIKVDTLSTLASEGLSFEEIRALTNCSNCCGSCEEFAQSVVERAHQQAGSSPRLPVHVLR</sequence>
<dbReference type="OrthoDB" id="9815350at2"/>
<proteinExistence type="predicted"/>
<accession>A0A0K0XV40</accession>
<dbReference type="RefSeq" id="WP_049725123.1">
    <property type="nucleotide sequence ID" value="NZ_CP012154.1"/>
</dbReference>
<protein>
    <submittedName>
        <fullName evidence="1">(2Fe-2S)-binding protein</fullName>
    </submittedName>
</protein>
<evidence type="ECO:0000313" key="1">
    <source>
        <dbReference type="EMBL" id="AKS41486.1"/>
    </source>
</evidence>
<dbReference type="Pfam" id="PF04324">
    <property type="entry name" value="Fer2_BFD"/>
    <property type="match status" value="1"/>
</dbReference>
<dbReference type="Proteomes" id="UP000066624">
    <property type="component" value="Chromosome"/>
</dbReference>
<dbReference type="STRING" id="1579979.WM2015_1112"/>